<proteinExistence type="inferred from homology"/>
<evidence type="ECO:0000256" key="2">
    <source>
        <dbReference type="ARBA" id="ARBA00022946"/>
    </source>
</evidence>
<accession>A0A199ULQ8</accession>
<organism evidence="5 6">
    <name type="scientific">Ananas comosus</name>
    <name type="common">Pineapple</name>
    <name type="synonym">Ananas ananas</name>
    <dbReference type="NCBI Taxonomy" id="4615"/>
    <lineage>
        <taxon>Eukaryota</taxon>
        <taxon>Viridiplantae</taxon>
        <taxon>Streptophyta</taxon>
        <taxon>Embryophyta</taxon>
        <taxon>Tracheophyta</taxon>
        <taxon>Spermatophyta</taxon>
        <taxon>Magnoliopsida</taxon>
        <taxon>Liliopsida</taxon>
        <taxon>Poales</taxon>
        <taxon>Bromeliaceae</taxon>
        <taxon>Bromelioideae</taxon>
        <taxon>Ananas</taxon>
    </lineage>
</organism>
<dbReference type="InterPro" id="IPR002885">
    <property type="entry name" value="PPR_rpt"/>
</dbReference>
<keyword evidence="2" id="KW-0809">Transit peptide</keyword>
<dbReference type="Pfam" id="PF13041">
    <property type="entry name" value="PPR_2"/>
    <property type="match status" value="1"/>
</dbReference>
<dbReference type="NCBIfam" id="TIGR00756">
    <property type="entry name" value="PPR"/>
    <property type="match status" value="6"/>
</dbReference>
<feature type="repeat" description="PPR" evidence="4">
    <location>
        <begin position="379"/>
        <end position="413"/>
    </location>
</feature>
<dbReference type="GO" id="GO:0009451">
    <property type="term" value="P:RNA modification"/>
    <property type="evidence" value="ECO:0007669"/>
    <property type="project" value="InterPro"/>
</dbReference>
<dbReference type="EMBL" id="LSRQ01006743">
    <property type="protein sequence ID" value="OAY65664.1"/>
    <property type="molecule type" value="Genomic_DNA"/>
</dbReference>
<feature type="repeat" description="PPR" evidence="4">
    <location>
        <begin position="313"/>
        <end position="343"/>
    </location>
</feature>
<evidence type="ECO:0000256" key="1">
    <source>
        <dbReference type="ARBA" id="ARBA00022737"/>
    </source>
</evidence>
<feature type="repeat" description="PPR" evidence="4">
    <location>
        <begin position="71"/>
        <end position="106"/>
    </location>
</feature>
<name>A0A199ULQ8_ANACO</name>
<keyword evidence="1" id="KW-0677">Repeat</keyword>
<evidence type="ECO:0000256" key="3">
    <source>
        <dbReference type="ARBA" id="ARBA00061659"/>
    </source>
</evidence>
<dbReference type="AlphaFoldDB" id="A0A199ULQ8"/>
<dbReference type="FunFam" id="1.25.40.10:FF:000280">
    <property type="entry name" value="Pentatricopeptide repeat-containing protein"/>
    <property type="match status" value="1"/>
</dbReference>
<evidence type="ECO:0000313" key="5">
    <source>
        <dbReference type="EMBL" id="OAY65664.1"/>
    </source>
</evidence>
<feature type="repeat" description="PPR" evidence="4">
    <location>
        <begin position="178"/>
        <end position="208"/>
    </location>
</feature>
<dbReference type="FunFam" id="1.25.40.10:FF:000031">
    <property type="entry name" value="Pentatricopeptide repeat-containing protein mitochondrial"/>
    <property type="match status" value="1"/>
</dbReference>
<dbReference type="Proteomes" id="UP000092600">
    <property type="component" value="Unassembled WGS sequence"/>
</dbReference>
<dbReference type="Pfam" id="PF01535">
    <property type="entry name" value="PPR"/>
    <property type="match status" value="5"/>
</dbReference>
<feature type="repeat" description="PPR" evidence="4">
    <location>
        <begin position="209"/>
        <end position="239"/>
    </location>
</feature>
<dbReference type="SUPFAM" id="SSF48452">
    <property type="entry name" value="TPR-like"/>
    <property type="match status" value="1"/>
</dbReference>
<dbReference type="InterPro" id="IPR046960">
    <property type="entry name" value="PPR_At4g14850-like_plant"/>
</dbReference>
<dbReference type="InterPro" id="IPR011990">
    <property type="entry name" value="TPR-like_helical_dom_sf"/>
</dbReference>
<feature type="repeat" description="PPR" evidence="4">
    <location>
        <begin position="344"/>
        <end position="378"/>
    </location>
</feature>
<evidence type="ECO:0000256" key="4">
    <source>
        <dbReference type="PROSITE-ProRule" id="PRU00708"/>
    </source>
</evidence>
<sequence length="573" mass="62555">MITVSGVLPLLDLFVSSSDLRRGRALHALLLKSALTHHTLLSNRLISLYSSAAAPETTAAEAAFGDLPFKNAHSYNTLLAALARSQRTLPRALRLFDEMPARNLVSYNTLISALSHLGHPRRALRIFAQLLKDRALGPAVAVDRFTVVGAAAACASLGALQPLRQLHGAAVVSGLEMNLIMCNAVVDSYGKCNSPDDARRVFDHMTVRDSVSWTSLIAAYAWARRLEDAVRVFDRIPERDAVSWTALISGHEQNGEEEAALELFEKMLGEGAEPTPFTLVSALGACAMSGLIARGKQMHGFVLRRFVNSEQFNIFIHNALIDMYAKCGNMASAVGLFDEMPEKDFVSWNSMVTGFANNGYGTQSLAMFERMLGAGVAPTHVTFLGVLAACSHTGLVSEGRRALDLMEKYGLQPRPEHFAAFIDTLGRNCQLEEATKFIESLPSRSGLGTAGTWGALLGACRVHGNVELAERAADHLIQLEPENGARYVMLSNIYAAAGHWDDARRIRALMKGKGLKKDQACSWIEVRSVKHVFVASDKSHCEGEEIYGMIELLVDEMKGVRDCVQYEFVACEN</sequence>
<dbReference type="GO" id="GO:0003723">
    <property type="term" value="F:RNA binding"/>
    <property type="evidence" value="ECO:0007669"/>
    <property type="project" value="InterPro"/>
</dbReference>
<feature type="repeat" description="PPR" evidence="4">
    <location>
        <begin position="240"/>
        <end position="274"/>
    </location>
</feature>
<comment type="caution">
    <text evidence="5">The sequence shown here is derived from an EMBL/GenBank/DDBJ whole genome shotgun (WGS) entry which is preliminary data.</text>
</comment>
<dbReference type="Pfam" id="PF20431">
    <property type="entry name" value="E_motif"/>
    <property type="match status" value="1"/>
</dbReference>
<dbReference type="PANTHER" id="PTHR47926">
    <property type="entry name" value="PENTATRICOPEPTIDE REPEAT-CONTAINING PROTEIN"/>
    <property type="match status" value="1"/>
</dbReference>
<comment type="similarity">
    <text evidence="3">Belongs to the PPR family. PCMP-E subfamily.</text>
</comment>
<evidence type="ECO:0000313" key="6">
    <source>
        <dbReference type="Proteomes" id="UP000092600"/>
    </source>
</evidence>
<reference evidence="5 6" key="1">
    <citation type="journal article" date="2016" name="DNA Res.">
        <title>The draft genome of MD-2 pineapple using hybrid error correction of long reads.</title>
        <authorList>
            <person name="Redwan R.M."/>
            <person name="Saidin A."/>
            <person name="Kumar S.V."/>
        </authorList>
    </citation>
    <scope>NUCLEOTIDE SEQUENCE [LARGE SCALE GENOMIC DNA]</scope>
    <source>
        <strain evidence="6">cv. MD2</strain>
        <tissue evidence="5">Leaf</tissue>
    </source>
</reference>
<gene>
    <name evidence="5" type="ORF">ACMD2_16448</name>
</gene>
<dbReference type="PROSITE" id="PS51375">
    <property type="entry name" value="PPR"/>
    <property type="match status" value="7"/>
</dbReference>
<dbReference type="InterPro" id="IPR046848">
    <property type="entry name" value="E_motif"/>
</dbReference>
<dbReference type="PANTHER" id="PTHR47926:SF346">
    <property type="entry name" value="PENTATRICOPEPTIDE REPEAT-CONTAINING PROTEIN"/>
    <property type="match status" value="1"/>
</dbReference>
<dbReference type="Gene3D" id="1.25.40.10">
    <property type="entry name" value="Tetratricopeptide repeat domain"/>
    <property type="match status" value="4"/>
</dbReference>
<protein>
    <submittedName>
        <fullName evidence="5">Pentatricopeptide repeat-containing protein</fullName>
    </submittedName>
</protein>